<dbReference type="EMBL" id="AFZE01000016">
    <property type="protein sequence ID" value="EHL15061.1"/>
    <property type="molecule type" value="Genomic_DNA"/>
</dbReference>
<dbReference type="HOGENOM" id="CLU_1537784_0_0_9"/>
<proteinExistence type="predicted"/>
<evidence type="ECO:0000313" key="3">
    <source>
        <dbReference type="Proteomes" id="UP000006437"/>
    </source>
</evidence>
<organism evidence="2 3">
    <name type="scientific">Peptoanaerobacter stomatis</name>
    <dbReference type="NCBI Taxonomy" id="796937"/>
    <lineage>
        <taxon>Bacteria</taxon>
        <taxon>Bacillati</taxon>
        <taxon>Bacillota</taxon>
        <taxon>Clostridia</taxon>
        <taxon>Peptostreptococcales</taxon>
        <taxon>Filifactoraceae</taxon>
        <taxon>Peptoanaerobacter</taxon>
    </lineage>
</organism>
<accession>G9X0Q8</accession>
<sequence>MYIDGKRIDKLLKSLKIKFFIWTFFVIISVYGIISGFTENSELADSMVTYIQFAVLFSVLAYLNFRKSNLIKSAYLYNNIFVHDAYGYISLSELASKMNKTNDSVTKEIEKLLKLKILINISLELGGSQKIMLIKPDNSDNFNESVECPHCGARITKRAGFVAKCEYCGSEIK</sequence>
<reference evidence="2 3" key="1">
    <citation type="submission" date="2011-08" db="EMBL/GenBank/DDBJ databases">
        <title>The Genome Sequence of Eubacteriaceae bacterium ACC19a.</title>
        <authorList>
            <consortium name="The Broad Institute Genome Sequencing Platform"/>
            <person name="Earl A."/>
            <person name="Ward D."/>
            <person name="Feldgarden M."/>
            <person name="Gevers D."/>
            <person name="Sizova M."/>
            <person name="Hazen A."/>
            <person name="Epstein S."/>
            <person name="Young S.K."/>
            <person name="Zeng Q."/>
            <person name="Gargeya S."/>
            <person name="Fitzgerald M."/>
            <person name="Haas B."/>
            <person name="Abouelleil A."/>
            <person name="Alvarado L."/>
            <person name="Arachchi H.M."/>
            <person name="Berlin A."/>
            <person name="Brown A."/>
            <person name="Chapman S.B."/>
            <person name="Chen Z."/>
            <person name="Dunbar C."/>
            <person name="Freedman E."/>
            <person name="Gearin G."/>
            <person name="Gellesch M."/>
            <person name="Goldberg J."/>
            <person name="Griggs A."/>
            <person name="Gujja S."/>
            <person name="Heiman D."/>
            <person name="Howarth C."/>
            <person name="Larson L."/>
            <person name="Lui A."/>
            <person name="MacDonald P.J.P."/>
            <person name="Montmayeur A."/>
            <person name="Murphy C."/>
            <person name="Neiman D."/>
            <person name="Pearson M."/>
            <person name="Priest M."/>
            <person name="Roberts A."/>
            <person name="Saif S."/>
            <person name="Shea T."/>
            <person name="Shenoy N."/>
            <person name="Sisk P."/>
            <person name="Stolte C."/>
            <person name="Sykes S."/>
            <person name="Wortman J."/>
            <person name="Nusbaum C."/>
            <person name="Birren B."/>
        </authorList>
    </citation>
    <scope>NUCLEOTIDE SEQUENCE [LARGE SCALE GENOMIC DNA]</scope>
    <source>
        <strain evidence="2 3">ACC19a</strain>
    </source>
</reference>
<comment type="caution">
    <text evidence="2">The sequence shown here is derived from an EMBL/GenBank/DDBJ whole genome shotgun (WGS) entry which is preliminary data.</text>
</comment>
<dbReference type="Proteomes" id="UP000006437">
    <property type="component" value="Unassembled WGS sequence"/>
</dbReference>
<evidence type="ECO:0000256" key="1">
    <source>
        <dbReference type="SAM" id="Phobius"/>
    </source>
</evidence>
<dbReference type="BioCyc" id="EBAC796937-HMP:GMGH-2002-MONOMER"/>
<feature type="transmembrane region" description="Helical" evidence="1">
    <location>
        <begin position="20"/>
        <end position="37"/>
    </location>
</feature>
<feature type="transmembrane region" description="Helical" evidence="1">
    <location>
        <begin position="49"/>
        <end position="65"/>
    </location>
</feature>
<keyword evidence="1" id="KW-1133">Transmembrane helix</keyword>
<dbReference type="AlphaFoldDB" id="G9X0Q8"/>
<keyword evidence="1" id="KW-0472">Membrane</keyword>
<dbReference type="RefSeq" id="WP_009526210.1">
    <property type="nucleotide sequence ID" value="NZ_JH414564.1"/>
</dbReference>
<evidence type="ECO:0000313" key="2">
    <source>
        <dbReference type="EMBL" id="EHL15061.1"/>
    </source>
</evidence>
<gene>
    <name evidence="2" type="ORF">HMPREF9629_01994</name>
</gene>
<name>G9X0Q8_9FIRM</name>
<keyword evidence="1" id="KW-0812">Transmembrane</keyword>
<protein>
    <submittedName>
        <fullName evidence="2">Uncharacterized protein</fullName>
    </submittedName>
</protein>